<dbReference type="SUPFAM" id="SSF103506">
    <property type="entry name" value="Mitochondrial carrier"/>
    <property type="match status" value="1"/>
</dbReference>
<sequence>MVQRALSSTTLASEREIRKQSSSLGSDAASSSHQRKTLTARVVSNLICGATAGAVAKTLEAPLDRVKVIYQVDSTPFTWTHAMSRARTMVAEDGWLSLFRGNTAQLARIVPNAAINFAAHDLVAEYLDEKANNLPLAARHWLSGCVAGAVAVLTTYPLELARVRIAVSGRGGRGGDEHGPANLKEAVREMTQHWRRGGPRGPFAGVGLTLAGMVPYSGVTWASYEWLRSHAYSSGLASKQSSDRTNAVCGALAGLLGQTVTYPIDTVRKRLQATKQSATKLPSTYAVTTEVLATEGVRGLFKGYSVNIVKAPLALGTSFAVYHKLQTVAHDMMNNE</sequence>
<evidence type="ECO:0000313" key="9">
    <source>
        <dbReference type="EMBL" id="GHP03237.1"/>
    </source>
</evidence>
<dbReference type="GO" id="GO:0055085">
    <property type="term" value="P:transmembrane transport"/>
    <property type="evidence" value="ECO:0007669"/>
    <property type="project" value="InterPro"/>
</dbReference>
<evidence type="ECO:0000256" key="8">
    <source>
        <dbReference type="SAM" id="MobiDB-lite"/>
    </source>
</evidence>
<comment type="subcellular location">
    <subcellularLocation>
        <location evidence="1">Membrane</location>
        <topology evidence="1">Multi-pass membrane protein</topology>
    </subcellularLocation>
</comment>
<keyword evidence="4" id="KW-0677">Repeat</keyword>
<evidence type="ECO:0000256" key="4">
    <source>
        <dbReference type="ARBA" id="ARBA00022737"/>
    </source>
</evidence>
<evidence type="ECO:0000256" key="7">
    <source>
        <dbReference type="RuleBase" id="RU000488"/>
    </source>
</evidence>
<evidence type="ECO:0000256" key="6">
    <source>
        <dbReference type="PROSITE-ProRule" id="PRU00282"/>
    </source>
</evidence>
<dbReference type="GO" id="GO:0016020">
    <property type="term" value="C:membrane"/>
    <property type="evidence" value="ECO:0007669"/>
    <property type="project" value="UniProtKB-SubCell"/>
</dbReference>
<evidence type="ECO:0000256" key="1">
    <source>
        <dbReference type="ARBA" id="ARBA00004141"/>
    </source>
</evidence>
<dbReference type="AlphaFoldDB" id="A0A830HDT4"/>
<keyword evidence="5 6" id="KW-0472">Membrane</keyword>
<dbReference type="Proteomes" id="UP000660262">
    <property type="component" value="Unassembled WGS sequence"/>
</dbReference>
<feature type="compositionally biased region" description="Polar residues" evidence="8">
    <location>
        <begin position="1"/>
        <end position="12"/>
    </location>
</feature>
<feature type="repeat" description="Solcar" evidence="6">
    <location>
        <begin position="241"/>
        <end position="328"/>
    </location>
</feature>
<evidence type="ECO:0000256" key="2">
    <source>
        <dbReference type="ARBA" id="ARBA00022448"/>
    </source>
</evidence>
<keyword evidence="2 7" id="KW-0813">Transport</keyword>
<gene>
    <name evidence="9" type="ORF">PPROV_000199200</name>
</gene>
<proteinExistence type="inferred from homology"/>
<dbReference type="OrthoDB" id="270584at2759"/>
<dbReference type="PANTHER" id="PTHR24089">
    <property type="entry name" value="SOLUTE CARRIER FAMILY 25"/>
    <property type="match status" value="1"/>
</dbReference>
<feature type="compositionally biased region" description="Low complexity" evidence="8">
    <location>
        <begin position="21"/>
        <end position="32"/>
    </location>
</feature>
<keyword evidence="10" id="KW-1185">Reference proteome</keyword>
<dbReference type="PROSITE" id="PS50920">
    <property type="entry name" value="SOLCAR"/>
    <property type="match status" value="3"/>
</dbReference>
<accession>A0A830HDT4</accession>
<protein>
    <recommendedName>
        <fullName evidence="11">Mitochondrial carrier protein</fullName>
    </recommendedName>
</protein>
<feature type="repeat" description="Solcar" evidence="6">
    <location>
        <begin position="40"/>
        <end position="126"/>
    </location>
</feature>
<dbReference type="EMBL" id="BNJQ01000005">
    <property type="protein sequence ID" value="GHP03237.1"/>
    <property type="molecule type" value="Genomic_DNA"/>
</dbReference>
<evidence type="ECO:0000256" key="5">
    <source>
        <dbReference type="ARBA" id="ARBA00023136"/>
    </source>
</evidence>
<comment type="similarity">
    <text evidence="7">Belongs to the mitochondrial carrier (TC 2.A.29) family.</text>
</comment>
<comment type="caution">
    <text evidence="9">The sequence shown here is derived from an EMBL/GenBank/DDBJ whole genome shotgun (WGS) entry which is preliminary data.</text>
</comment>
<dbReference type="Gene3D" id="1.50.40.10">
    <property type="entry name" value="Mitochondrial carrier domain"/>
    <property type="match status" value="1"/>
</dbReference>
<dbReference type="PRINTS" id="PR00926">
    <property type="entry name" value="MITOCARRIER"/>
</dbReference>
<name>A0A830HDT4_9CHLO</name>
<keyword evidence="3 6" id="KW-0812">Transmembrane</keyword>
<feature type="repeat" description="Solcar" evidence="6">
    <location>
        <begin position="135"/>
        <end position="230"/>
    </location>
</feature>
<evidence type="ECO:0008006" key="11">
    <source>
        <dbReference type="Google" id="ProtNLM"/>
    </source>
</evidence>
<organism evidence="9 10">
    <name type="scientific">Pycnococcus provasolii</name>
    <dbReference type="NCBI Taxonomy" id="41880"/>
    <lineage>
        <taxon>Eukaryota</taxon>
        <taxon>Viridiplantae</taxon>
        <taxon>Chlorophyta</taxon>
        <taxon>Pseudoscourfieldiophyceae</taxon>
        <taxon>Pseudoscourfieldiales</taxon>
        <taxon>Pycnococcaceae</taxon>
        <taxon>Pycnococcus</taxon>
    </lineage>
</organism>
<evidence type="ECO:0000313" key="10">
    <source>
        <dbReference type="Proteomes" id="UP000660262"/>
    </source>
</evidence>
<dbReference type="InterPro" id="IPR002067">
    <property type="entry name" value="MCP"/>
</dbReference>
<reference evidence="9" key="1">
    <citation type="submission" date="2020-10" db="EMBL/GenBank/DDBJ databases">
        <title>Unveiling of a novel bifunctional photoreceptor, Dualchrome1, isolated from a cosmopolitan green alga.</title>
        <authorList>
            <person name="Suzuki S."/>
            <person name="Kawachi M."/>
        </authorList>
    </citation>
    <scope>NUCLEOTIDE SEQUENCE</scope>
    <source>
        <strain evidence="9">NIES 2893</strain>
    </source>
</reference>
<evidence type="ECO:0000256" key="3">
    <source>
        <dbReference type="ARBA" id="ARBA00022692"/>
    </source>
</evidence>
<dbReference type="Pfam" id="PF00153">
    <property type="entry name" value="Mito_carr"/>
    <property type="match status" value="3"/>
</dbReference>
<dbReference type="InterPro" id="IPR023395">
    <property type="entry name" value="MCP_dom_sf"/>
</dbReference>
<dbReference type="InterPro" id="IPR018108">
    <property type="entry name" value="MCP_transmembrane"/>
</dbReference>
<feature type="region of interest" description="Disordered" evidence="8">
    <location>
        <begin position="1"/>
        <end position="32"/>
    </location>
</feature>